<dbReference type="PANTHER" id="PTHR33988:SF2">
    <property type="entry name" value="ENDORIBONUCLEASE MAZF"/>
    <property type="match status" value="1"/>
</dbReference>
<dbReference type="InterPro" id="IPR011067">
    <property type="entry name" value="Plasmid_toxin/cell-grow_inhib"/>
</dbReference>
<evidence type="ECO:0000313" key="4">
    <source>
        <dbReference type="EMBL" id="SFR55823.1"/>
    </source>
</evidence>
<gene>
    <name evidence="4" type="ORF">SAMN05661086_00112</name>
</gene>
<dbReference type="PANTHER" id="PTHR33988">
    <property type="entry name" value="ENDORIBONUCLEASE MAZF-RELATED"/>
    <property type="match status" value="1"/>
</dbReference>
<protein>
    <recommendedName>
        <fullName evidence="3">mRNA interferase</fullName>
        <ecNumber evidence="3">3.1.-.-</ecNumber>
    </recommendedName>
</protein>
<dbReference type="GO" id="GO:0003677">
    <property type="term" value="F:DNA binding"/>
    <property type="evidence" value="ECO:0007669"/>
    <property type="project" value="InterPro"/>
</dbReference>
<proteinExistence type="inferred from homology"/>
<evidence type="ECO:0000256" key="2">
    <source>
        <dbReference type="ARBA" id="ARBA00022649"/>
    </source>
</evidence>
<dbReference type="GO" id="GO:0016787">
    <property type="term" value="F:hydrolase activity"/>
    <property type="evidence" value="ECO:0007669"/>
    <property type="project" value="UniProtKB-KW"/>
</dbReference>
<dbReference type="Gene3D" id="2.30.30.110">
    <property type="match status" value="1"/>
</dbReference>
<dbReference type="GO" id="GO:0016075">
    <property type="term" value="P:rRNA catabolic process"/>
    <property type="evidence" value="ECO:0007669"/>
    <property type="project" value="TreeGrafter"/>
</dbReference>
<dbReference type="STRING" id="37658.SAMN05661086_00112"/>
<evidence type="ECO:0000256" key="1">
    <source>
        <dbReference type="ARBA" id="ARBA00007521"/>
    </source>
</evidence>
<dbReference type="SUPFAM" id="SSF50118">
    <property type="entry name" value="Cell growth inhibitor/plasmid maintenance toxic component"/>
    <property type="match status" value="1"/>
</dbReference>
<dbReference type="EMBL" id="FOYZ01000001">
    <property type="protein sequence ID" value="SFR55823.1"/>
    <property type="molecule type" value="Genomic_DNA"/>
</dbReference>
<name>A0A1I6HMW6_9FIRM</name>
<keyword evidence="2" id="KW-1277">Toxin-antitoxin system</keyword>
<keyword evidence="5" id="KW-1185">Reference proteome</keyword>
<dbReference type="PIRSF" id="PIRSF033490">
    <property type="entry name" value="MazF"/>
    <property type="match status" value="1"/>
</dbReference>
<dbReference type="EC" id="3.1.-.-" evidence="3"/>
<dbReference type="Proteomes" id="UP000199659">
    <property type="component" value="Unassembled WGS sequence"/>
</dbReference>
<dbReference type="RefSeq" id="WP_092558745.1">
    <property type="nucleotide sequence ID" value="NZ_FOYZ01000001.1"/>
</dbReference>
<organism evidence="4 5">
    <name type="scientific">Anaeromicropila populeti</name>
    <dbReference type="NCBI Taxonomy" id="37658"/>
    <lineage>
        <taxon>Bacteria</taxon>
        <taxon>Bacillati</taxon>
        <taxon>Bacillota</taxon>
        <taxon>Clostridia</taxon>
        <taxon>Lachnospirales</taxon>
        <taxon>Lachnospiraceae</taxon>
        <taxon>Anaeromicropila</taxon>
    </lineage>
</organism>
<evidence type="ECO:0000256" key="3">
    <source>
        <dbReference type="PIRNR" id="PIRNR033490"/>
    </source>
</evidence>
<dbReference type="GO" id="GO:0006402">
    <property type="term" value="P:mRNA catabolic process"/>
    <property type="evidence" value="ECO:0007669"/>
    <property type="project" value="TreeGrafter"/>
</dbReference>
<reference evidence="4 5" key="1">
    <citation type="submission" date="2016-10" db="EMBL/GenBank/DDBJ databases">
        <authorList>
            <person name="de Groot N.N."/>
        </authorList>
    </citation>
    <scope>NUCLEOTIDE SEQUENCE [LARGE SCALE GENOMIC DNA]</scope>
    <source>
        <strain evidence="4 5">743A</strain>
    </source>
</reference>
<sequence length="123" mass="13496">MLDNIKRGDIVYANFGNYNRGSRQAGIRPACIISNNKANQHSPVITLIPLTSKNKKKELPTHVSVSVNDATGLTTDSVALTEQIISVDKRDIKKVVGEITNNYILQAITKGIQIQVGVFSKYN</sequence>
<dbReference type="Pfam" id="PF02452">
    <property type="entry name" value="PemK_toxin"/>
    <property type="match status" value="1"/>
</dbReference>
<dbReference type="GO" id="GO:0004521">
    <property type="term" value="F:RNA endonuclease activity"/>
    <property type="evidence" value="ECO:0007669"/>
    <property type="project" value="TreeGrafter"/>
</dbReference>
<keyword evidence="3" id="KW-0540">Nuclease</keyword>
<keyword evidence="3" id="KW-0378">Hydrolase</keyword>
<comment type="function">
    <text evidence="3">Toxic component of a type II toxin-antitoxin (TA) system.</text>
</comment>
<dbReference type="OrthoDB" id="9808744at2"/>
<accession>A0A1I6HMW6</accession>
<evidence type="ECO:0000313" key="5">
    <source>
        <dbReference type="Proteomes" id="UP000199659"/>
    </source>
</evidence>
<dbReference type="AlphaFoldDB" id="A0A1I6HMW6"/>
<keyword evidence="3 4" id="KW-0255">Endonuclease</keyword>
<comment type="similarity">
    <text evidence="1 3">Belongs to the PemK/MazF family.</text>
</comment>
<dbReference type="InterPro" id="IPR003477">
    <property type="entry name" value="PemK-like"/>
</dbReference>